<keyword evidence="3" id="KW-1185">Reference proteome</keyword>
<dbReference type="Proteomes" id="UP000825799">
    <property type="component" value="Chromosome"/>
</dbReference>
<protein>
    <recommendedName>
        <fullName evidence="4">DUF1127 domain-containing protein</fullName>
    </recommendedName>
</protein>
<dbReference type="RefSeq" id="WP_220307662.1">
    <property type="nucleotide sequence ID" value="NZ_CP080590.1"/>
</dbReference>
<evidence type="ECO:0008006" key="4">
    <source>
        <dbReference type="Google" id="ProtNLM"/>
    </source>
</evidence>
<organism evidence="2 3">
    <name type="scientific">Devosia salina</name>
    <dbReference type="NCBI Taxonomy" id="2860336"/>
    <lineage>
        <taxon>Bacteria</taxon>
        <taxon>Pseudomonadati</taxon>
        <taxon>Pseudomonadota</taxon>
        <taxon>Alphaproteobacteria</taxon>
        <taxon>Hyphomicrobiales</taxon>
        <taxon>Devosiaceae</taxon>
        <taxon>Devosia</taxon>
    </lineage>
</organism>
<evidence type="ECO:0000313" key="2">
    <source>
        <dbReference type="EMBL" id="QYO79217.1"/>
    </source>
</evidence>
<sequence length="124" mass="13848">MARFAQGKTWPRNAKGGQDRSCSALQQDIVAEMRQHDETSMQQAHELPSGCGIANAEKSAHGQIAPKEPQGILPMFVRAVWRLKRLVDIKQTLREMDVPSTRDADILGISGPDFSKMTRSLFDR</sequence>
<reference evidence="2 3" key="1">
    <citation type="submission" date="2021-08" db="EMBL/GenBank/DDBJ databases">
        <title>Devosia salina sp. nov., isolated from the South China Sea sediment.</title>
        <authorList>
            <person name="Zhou Z."/>
        </authorList>
    </citation>
    <scope>NUCLEOTIDE SEQUENCE [LARGE SCALE GENOMIC DNA]</scope>
    <source>
        <strain evidence="2 3">SCS-3</strain>
    </source>
</reference>
<evidence type="ECO:0000256" key="1">
    <source>
        <dbReference type="SAM" id="MobiDB-lite"/>
    </source>
</evidence>
<feature type="region of interest" description="Disordered" evidence="1">
    <location>
        <begin position="1"/>
        <end position="22"/>
    </location>
</feature>
<dbReference type="EMBL" id="CP080590">
    <property type="protein sequence ID" value="QYO79217.1"/>
    <property type="molecule type" value="Genomic_DNA"/>
</dbReference>
<name>A0ABX8WNL1_9HYPH</name>
<accession>A0ABX8WNL1</accession>
<proteinExistence type="predicted"/>
<evidence type="ECO:0000313" key="3">
    <source>
        <dbReference type="Proteomes" id="UP000825799"/>
    </source>
</evidence>
<gene>
    <name evidence="2" type="ORF">K1X15_07015</name>
</gene>